<reference evidence="1" key="1">
    <citation type="journal article" date="2014" name="Int. J. Syst. Evol. Microbiol.">
        <title>Complete genome sequence of Corynebacterium casei LMG S-19264T (=DSM 44701T), isolated from a smear-ripened cheese.</title>
        <authorList>
            <consortium name="US DOE Joint Genome Institute (JGI-PGF)"/>
            <person name="Walter F."/>
            <person name="Albersmeier A."/>
            <person name="Kalinowski J."/>
            <person name="Ruckert C."/>
        </authorList>
    </citation>
    <scope>NUCLEOTIDE SEQUENCE</scope>
    <source>
        <strain evidence="1">CGMCC 1.15519</strain>
    </source>
</reference>
<dbReference type="Gene3D" id="2.30.110.10">
    <property type="entry name" value="Electron Transport, Fmn-binding Protein, Chain A"/>
    <property type="match status" value="1"/>
</dbReference>
<dbReference type="Pfam" id="PF04299">
    <property type="entry name" value="FMN_bind_2"/>
    <property type="match status" value="1"/>
</dbReference>
<dbReference type="PANTHER" id="PTHR35802">
    <property type="entry name" value="PROTEASE SYNTHASE AND SPORULATION PROTEIN PAI 2"/>
    <property type="match status" value="1"/>
</dbReference>
<organism evidence="1 2">
    <name type="scientific">Sandarakinorhabdus glacialis</name>
    <dbReference type="NCBI Taxonomy" id="1614636"/>
    <lineage>
        <taxon>Bacteria</taxon>
        <taxon>Pseudomonadati</taxon>
        <taxon>Pseudomonadota</taxon>
        <taxon>Alphaproteobacteria</taxon>
        <taxon>Sphingomonadales</taxon>
        <taxon>Sphingosinicellaceae</taxon>
        <taxon>Sandarakinorhabdus</taxon>
    </lineage>
</organism>
<keyword evidence="2" id="KW-1185">Reference proteome</keyword>
<dbReference type="SUPFAM" id="SSF50475">
    <property type="entry name" value="FMN-binding split barrel"/>
    <property type="match status" value="1"/>
</dbReference>
<accession>A0A916ZHV1</accession>
<comment type="caution">
    <text evidence="1">The sequence shown here is derived from an EMBL/GenBank/DDBJ whole genome shotgun (WGS) entry which is preliminary data.</text>
</comment>
<sequence length="200" mass="21574">MHPNGAFRFRADDPALAFVAAHGFAHLFGMTPDGPRVAHVPLLVTEAGTVRFHLAKSNALAAHLDGEPVLASIGGPGSYISPNWYADPAANVPTWNYRTVEIEGVVKALDWDALGELLDLTAATFEPRVGEDWTMDKMAPARAEAMMKAITAYELVPDIVRTTDKASQNRNEDDARLVVAALERIGDTGGAAAIRRTRGW</sequence>
<name>A0A916ZHV1_9SPHN</name>
<dbReference type="Proteomes" id="UP000635071">
    <property type="component" value="Unassembled WGS sequence"/>
</dbReference>
<evidence type="ECO:0000313" key="1">
    <source>
        <dbReference type="EMBL" id="GGD99065.1"/>
    </source>
</evidence>
<dbReference type="InterPro" id="IPR012349">
    <property type="entry name" value="Split_barrel_FMN-bd"/>
</dbReference>
<dbReference type="EMBL" id="BMJM01000001">
    <property type="protein sequence ID" value="GGD99065.1"/>
    <property type="molecule type" value="Genomic_DNA"/>
</dbReference>
<protein>
    <submittedName>
        <fullName evidence="1">Transcriptional regulator</fullName>
    </submittedName>
</protein>
<evidence type="ECO:0000313" key="2">
    <source>
        <dbReference type="Proteomes" id="UP000635071"/>
    </source>
</evidence>
<dbReference type="PANTHER" id="PTHR35802:SF1">
    <property type="entry name" value="PROTEASE SYNTHASE AND SPORULATION PROTEIN PAI 2"/>
    <property type="match status" value="1"/>
</dbReference>
<reference evidence="1" key="2">
    <citation type="submission" date="2020-09" db="EMBL/GenBank/DDBJ databases">
        <authorList>
            <person name="Sun Q."/>
            <person name="Zhou Y."/>
        </authorList>
    </citation>
    <scope>NUCLEOTIDE SEQUENCE</scope>
    <source>
        <strain evidence="1">CGMCC 1.15519</strain>
    </source>
</reference>
<dbReference type="RefSeq" id="WP_188761016.1">
    <property type="nucleotide sequence ID" value="NZ_BMJM01000001.1"/>
</dbReference>
<dbReference type="AlphaFoldDB" id="A0A916ZHV1"/>
<proteinExistence type="predicted"/>
<gene>
    <name evidence="1" type="ORF">GCM10011529_01510</name>
</gene>
<dbReference type="InterPro" id="IPR007396">
    <property type="entry name" value="TR_PAI2-type"/>
</dbReference>
<dbReference type="PIRSF" id="PIRSF010372">
    <property type="entry name" value="PaiB"/>
    <property type="match status" value="1"/>
</dbReference>